<dbReference type="Gene3D" id="1.25.40.10">
    <property type="entry name" value="Tetratricopeptide repeat domain"/>
    <property type="match status" value="2"/>
</dbReference>
<dbReference type="SUPFAM" id="SSF52540">
    <property type="entry name" value="P-loop containing nucleoside triphosphate hydrolases"/>
    <property type="match status" value="1"/>
</dbReference>
<evidence type="ECO:0000313" key="2">
    <source>
        <dbReference type="Proteomes" id="UP000284547"/>
    </source>
</evidence>
<dbReference type="PANTHER" id="PTHR19959:SF119">
    <property type="entry name" value="FUNGAL LIPASE-LIKE DOMAIN-CONTAINING PROTEIN"/>
    <property type="match status" value="1"/>
</dbReference>
<dbReference type="InterPro" id="IPR019734">
    <property type="entry name" value="TPR_rpt"/>
</dbReference>
<dbReference type="InterPro" id="IPR027417">
    <property type="entry name" value="P-loop_NTPase"/>
</dbReference>
<dbReference type="AlphaFoldDB" id="A0A411Z1X1"/>
<keyword evidence="2" id="KW-1185">Reference proteome</keyword>
<accession>A0A411Z1X1</accession>
<gene>
    <name evidence="1" type="ORF">D1012_10340</name>
</gene>
<dbReference type="SUPFAM" id="SSF48452">
    <property type="entry name" value="TPR-like"/>
    <property type="match status" value="4"/>
</dbReference>
<evidence type="ECO:0000313" key="1">
    <source>
        <dbReference type="EMBL" id="RGP37064.1"/>
    </source>
</evidence>
<organism evidence="1 2">
    <name type="scientific">Pseudotabrizicola alkalilacus</name>
    <dbReference type="NCBI Taxonomy" id="2305252"/>
    <lineage>
        <taxon>Bacteria</taxon>
        <taxon>Pseudomonadati</taxon>
        <taxon>Pseudomonadota</taxon>
        <taxon>Alphaproteobacteria</taxon>
        <taxon>Rhodobacterales</taxon>
        <taxon>Paracoccaceae</taxon>
        <taxon>Pseudotabrizicola</taxon>
    </lineage>
</organism>
<name>A0A411Z1X1_9RHOB</name>
<dbReference type="SMART" id="SM00028">
    <property type="entry name" value="TPR"/>
    <property type="match status" value="10"/>
</dbReference>
<reference evidence="1 2" key="1">
    <citation type="submission" date="2018-08" db="EMBL/GenBank/DDBJ databases">
        <title>Flavobacterium tibetense sp. nov., isolated from a wetland YonghuCo on Tibetan Plateau.</title>
        <authorList>
            <person name="Phurbu D."/>
            <person name="Lu H."/>
            <person name="Xing P."/>
        </authorList>
    </citation>
    <scope>NUCLEOTIDE SEQUENCE [LARGE SCALE GENOMIC DNA]</scope>
    <source>
        <strain evidence="1 2">DJC</strain>
    </source>
</reference>
<proteinExistence type="predicted"/>
<dbReference type="InterPro" id="IPR011990">
    <property type="entry name" value="TPR-like_helical_dom_sf"/>
</dbReference>
<dbReference type="Proteomes" id="UP000284547">
    <property type="component" value="Unassembled WGS sequence"/>
</dbReference>
<sequence length="1141" mass="124619">MRFCGRVDELNELISRWKLASDIAAPAPQLVILKAERGVGKTRLALEFYRWLSENVDAKGPDGYWPDSSGIFDRSSDVNPDPYACRYDQSLPFLWWGIRAADPGTENRISGDAIASYDRFLAPHLVALTVKARAIKSGKALLSVWRDVAKGEAASWSGYDTVMSVGEGLFKTVQILRGTLDQTRTSALGEINKKSINRVDTILEDLETVLNTRSLGFAKTPAVILIDDAQFTPEDPGLADFCEKLLHMVMTQRWPLMVIVTHWKRDLSPEFMPTECSFAGVLHHARTRPPHENGPVAGLPGGYLTDKNTVEIDLAPVPDLSDALTEAQPGLLPDQAAALLNHAGGNPRHLEQIIAFLRENEEFFEDYDTANALTEDGLREALEETQDIFKVVMRRLRNAPVEVQEAICLASLQGMRFVSAIVNDLAKACLSGDRSAALKEASDPFSMVSVRHQASIAEFSERLFYLVAEKRRRSLKGLSDTAALTTALQDILLERIRDIDVEAVDDIDGSVMTLGLAAEAFANSSPAVALIALEMVIKIEQKRYAYTAAVAVADRFYKLFLSTPPESRALDIWAISAVTDLFIAEGENEKALTVLEGSLDRARSAAQDQTPENLRYLAAALNKTGRAASAYGNLKGAIAAWREGLTIARNLEIRLKTSESRNNLAIMLDDTAEALFASGDLAQASKHWHESLDIRRETAALSQTVENLRAVSVSLIKNGDVAGSAGDLPAAAIAWKECLEIRRNLATQLQSPESLRDLSIALTKVGDAAMVVGEVSSSALHWQEALLISRDMVERMGTPESLRDLSIVLTKIGDASEAAGDMTKTAAAWQEALDIRRSLAERLQTPRSKNDLAAALSKVGKGAMSMGDPHAAAAVWQEELSVARDLATTFMTPGYMRNFSLALINTGDAALALGDVESARTAWHQASDIQHDLVTRLQTHESLNDLATTLNRLGHAAMKADDFESARSAWQQGLEISRALSAYLQTPGSLRSLAVSLNMVGDAAMKLGDPLAAVEAWQEGLEITRSLAEDLQTPQSYHDLIAALDRLRDVAVEIDDLEAAVLACREVVEISHDLATRLGTPDSQWNYCVSLHSLARTLIETGHLAEAQRFIEKGMDYAKTLQPKVREQATAVFAELQLLTE</sequence>
<protein>
    <submittedName>
        <fullName evidence="1">Tetratricopeptide repeat protein</fullName>
    </submittedName>
</protein>
<dbReference type="RefSeq" id="WP_118151851.1">
    <property type="nucleotide sequence ID" value="NZ_QWEY01000005.1"/>
</dbReference>
<comment type="caution">
    <text evidence="1">The sequence shown here is derived from an EMBL/GenBank/DDBJ whole genome shotgun (WGS) entry which is preliminary data.</text>
</comment>
<dbReference type="OrthoDB" id="105971at2"/>
<dbReference type="EMBL" id="QWEY01000005">
    <property type="protein sequence ID" value="RGP37064.1"/>
    <property type="molecule type" value="Genomic_DNA"/>
</dbReference>
<dbReference type="PANTHER" id="PTHR19959">
    <property type="entry name" value="KINESIN LIGHT CHAIN"/>
    <property type="match status" value="1"/>
</dbReference>